<dbReference type="SMART" id="SM01025">
    <property type="entry name" value="BEN"/>
    <property type="match status" value="1"/>
</dbReference>
<evidence type="ECO:0000256" key="1">
    <source>
        <dbReference type="ARBA" id="ARBA00004123"/>
    </source>
</evidence>
<evidence type="ECO:0000256" key="4">
    <source>
        <dbReference type="ARBA" id="ARBA00023163"/>
    </source>
</evidence>
<evidence type="ECO:0000256" key="2">
    <source>
        <dbReference type="ARBA" id="ARBA00022491"/>
    </source>
</evidence>
<evidence type="ECO:0000256" key="6">
    <source>
        <dbReference type="SAM" id="MobiDB-lite"/>
    </source>
</evidence>
<organism evidence="8">
    <name type="scientific">Zeugodacus cucurbitae</name>
    <name type="common">Melon fruit fly</name>
    <name type="synonym">Bactrocera cucurbitae</name>
    <dbReference type="NCBI Taxonomy" id="28588"/>
    <lineage>
        <taxon>Eukaryota</taxon>
        <taxon>Metazoa</taxon>
        <taxon>Ecdysozoa</taxon>
        <taxon>Arthropoda</taxon>
        <taxon>Hexapoda</taxon>
        <taxon>Insecta</taxon>
        <taxon>Pterygota</taxon>
        <taxon>Neoptera</taxon>
        <taxon>Endopterygota</taxon>
        <taxon>Diptera</taxon>
        <taxon>Brachycera</taxon>
        <taxon>Muscomorpha</taxon>
        <taxon>Tephritoidea</taxon>
        <taxon>Tephritidae</taxon>
        <taxon>Zeugodacus</taxon>
        <taxon>Zeugodacus</taxon>
    </lineage>
</organism>
<gene>
    <name evidence="8" type="primary">Prpf40a</name>
    <name evidence="8" type="ORF">g.18972</name>
</gene>
<dbReference type="Pfam" id="PF10523">
    <property type="entry name" value="BEN"/>
    <property type="match status" value="1"/>
</dbReference>
<keyword evidence="3" id="KW-0805">Transcription regulation</keyword>
<dbReference type="GO" id="GO:0003677">
    <property type="term" value="F:DNA binding"/>
    <property type="evidence" value="ECO:0007669"/>
    <property type="project" value="InterPro"/>
</dbReference>
<feature type="compositionally biased region" description="Low complexity" evidence="6">
    <location>
        <begin position="154"/>
        <end position="189"/>
    </location>
</feature>
<proteinExistence type="predicted"/>
<name>A0A0A1XRU0_ZEUCU</name>
<dbReference type="GO" id="GO:0003714">
    <property type="term" value="F:transcription corepressor activity"/>
    <property type="evidence" value="ECO:0007669"/>
    <property type="project" value="InterPro"/>
</dbReference>
<keyword evidence="4" id="KW-0804">Transcription</keyword>
<feature type="domain" description="BEN" evidence="7">
    <location>
        <begin position="205"/>
        <end position="304"/>
    </location>
</feature>
<dbReference type="PANTHER" id="PTHR35346">
    <property type="entry name" value="BEN DOMAIN-CONTAINING PROTEIN 6"/>
    <property type="match status" value="1"/>
</dbReference>
<sequence>MAENKMISNAKTTEDLAVLVKKWIEDFKNLDLSELSQTTNEVLRAKYKIAQRIAKKLKQGAKIPTLENITIHWKRESVAQTWGQLHVWEALSEISDLEIKNNMMRVISTREFHCKQTDIATLFSPEPIPMKIKGKNTQRSIGKINGDSRKRMLSEGNSEANAAQSNSSTSTQSADHAASSSRASTSVQAPISLSGDDDGYTVIGPNGTKVPTEKFRAIPFMIPCAATRTLICLVFSEEVLAANTLSGKPSPAFLENDRVRPPKGQLDPKKVEDIIHCITTRTFYSSKEVRMTITLKCSMTAKKVKNRLNKSGSRAN</sequence>
<dbReference type="GO" id="GO:0005634">
    <property type="term" value="C:nucleus"/>
    <property type="evidence" value="ECO:0007669"/>
    <property type="project" value="UniProtKB-SubCell"/>
</dbReference>
<dbReference type="InterPro" id="IPR037496">
    <property type="entry name" value="BEND6-like"/>
</dbReference>
<evidence type="ECO:0000256" key="3">
    <source>
        <dbReference type="ARBA" id="ARBA00023015"/>
    </source>
</evidence>
<keyword evidence="2" id="KW-0678">Repressor</keyword>
<dbReference type="GO" id="GO:0045666">
    <property type="term" value="P:positive regulation of neuron differentiation"/>
    <property type="evidence" value="ECO:0007669"/>
    <property type="project" value="InterPro"/>
</dbReference>
<keyword evidence="5" id="KW-0539">Nucleus</keyword>
<evidence type="ECO:0000256" key="5">
    <source>
        <dbReference type="ARBA" id="ARBA00023242"/>
    </source>
</evidence>
<comment type="subcellular location">
    <subcellularLocation>
        <location evidence="1">Nucleus</location>
    </subcellularLocation>
</comment>
<dbReference type="PROSITE" id="PS51457">
    <property type="entry name" value="BEN"/>
    <property type="match status" value="1"/>
</dbReference>
<dbReference type="Gene3D" id="1.10.10.2590">
    <property type="entry name" value="BEN domain"/>
    <property type="match status" value="1"/>
</dbReference>
<protein>
    <submittedName>
        <fullName evidence="8">Pre-mRNA-processing factor 40 homolog A</fullName>
    </submittedName>
</protein>
<evidence type="ECO:0000259" key="7">
    <source>
        <dbReference type="PROSITE" id="PS51457"/>
    </source>
</evidence>
<accession>A0A0A1XRU0</accession>
<dbReference type="PANTHER" id="PTHR35346:SF1">
    <property type="entry name" value="BEN DOMAIN-CONTAINING PROTEIN 6"/>
    <property type="match status" value="1"/>
</dbReference>
<reference evidence="8" key="1">
    <citation type="submission" date="2014-11" db="EMBL/GenBank/DDBJ databases">
        <authorList>
            <person name="Geib S."/>
        </authorList>
    </citation>
    <scope>NUCLEOTIDE SEQUENCE</scope>
</reference>
<dbReference type="AlphaFoldDB" id="A0A0A1XRU0"/>
<evidence type="ECO:0000313" key="8">
    <source>
        <dbReference type="EMBL" id="JAD13620.1"/>
    </source>
</evidence>
<dbReference type="GO" id="GO:0045746">
    <property type="term" value="P:negative regulation of Notch signaling pathway"/>
    <property type="evidence" value="ECO:0007669"/>
    <property type="project" value="InterPro"/>
</dbReference>
<dbReference type="InterPro" id="IPR018379">
    <property type="entry name" value="BEN_domain"/>
</dbReference>
<feature type="region of interest" description="Disordered" evidence="6">
    <location>
        <begin position="127"/>
        <end position="192"/>
    </location>
</feature>
<dbReference type="EMBL" id="GBXI01000672">
    <property type="protein sequence ID" value="JAD13620.1"/>
    <property type="molecule type" value="Transcribed_RNA"/>
</dbReference>
<reference evidence="8" key="2">
    <citation type="journal article" date="2015" name="Gigascience">
        <title>Reconstructing a comprehensive transcriptome assembly of a white-pupal translocated strain of the pest fruit fly Bactrocera cucurbitae.</title>
        <authorList>
            <person name="Sim S.B."/>
            <person name="Calla B."/>
            <person name="Hall B."/>
            <person name="DeRego T."/>
            <person name="Geib S.M."/>
        </authorList>
    </citation>
    <scope>NUCLEOTIDE SEQUENCE</scope>
</reference>